<feature type="transmembrane region" description="Helical" evidence="8">
    <location>
        <begin position="143"/>
        <end position="167"/>
    </location>
</feature>
<feature type="transmembrane region" description="Helical" evidence="8">
    <location>
        <begin position="85"/>
        <end position="108"/>
    </location>
</feature>
<comment type="caution">
    <text evidence="10">The sequence shown here is derived from an EMBL/GenBank/DDBJ whole genome shotgun (WGS) entry which is preliminary data.</text>
</comment>
<dbReference type="InterPro" id="IPR020846">
    <property type="entry name" value="MFS_dom"/>
</dbReference>
<comment type="subcellular location">
    <subcellularLocation>
        <location evidence="1">Cell membrane</location>
        <topology evidence="1">Multi-pass membrane protein</topology>
    </subcellularLocation>
</comment>
<feature type="transmembrane region" description="Helical" evidence="8">
    <location>
        <begin position="403"/>
        <end position="423"/>
    </location>
</feature>
<evidence type="ECO:0000256" key="5">
    <source>
        <dbReference type="ARBA" id="ARBA00022692"/>
    </source>
</evidence>
<feature type="transmembrane region" description="Helical" evidence="8">
    <location>
        <begin position="20"/>
        <end position="43"/>
    </location>
</feature>
<dbReference type="GO" id="GO:0005886">
    <property type="term" value="C:plasma membrane"/>
    <property type="evidence" value="ECO:0007669"/>
    <property type="project" value="UniProtKB-SubCell"/>
</dbReference>
<keyword evidence="7 8" id="KW-0472">Membrane</keyword>
<name>A0A414FX14_9ACTN</name>
<feature type="transmembrane region" description="Helical" evidence="8">
    <location>
        <begin position="443"/>
        <end position="468"/>
    </location>
</feature>
<dbReference type="GO" id="GO:0022857">
    <property type="term" value="F:transmembrane transporter activity"/>
    <property type="evidence" value="ECO:0007669"/>
    <property type="project" value="InterPro"/>
</dbReference>
<evidence type="ECO:0000256" key="7">
    <source>
        <dbReference type="ARBA" id="ARBA00023136"/>
    </source>
</evidence>
<dbReference type="PANTHER" id="PTHR42718:SF9">
    <property type="entry name" value="MAJOR FACILITATOR SUPERFAMILY MULTIDRUG TRANSPORTER MFSC"/>
    <property type="match status" value="1"/>
</dbReference>
<dbReference type="PANTHER" id="PTHR42718">
    <property type="entry name" value="MAJOR FACILITATOR SUPERFAMILY MULTIDRUG TRANSPORTER MFSC"/>
    <property type="match status" value="1"/>
</dbReference>
<dbReference type="EMBL" id="QSJI01000003">
    <property type="protein sequence ID" value="RHD55963.1"/>
    <property type="molecule type" value="Genomic_DNA"/>
</dbReference>
<dbReference type="Gene3D" id="1.20.1250.20">
    <property type="entry name" value="MFS general substrate transporter like domains"/>
    <property type="match status" value="1"/>
</dbReference>
<organism evidence="10 11">
    <name type="scientific">Collinsella intestinalis</name>
    <dbReference type="NCBI Taxonomy" id="147207"/>
    <lineage>
        <taxon>Bacteria</taxon>
        <taxon>Bacillati</taxon>
        <taxon>Actinomycetota</taxon>
        <taxon>Coriobacteriia</taxon>
        <taxon>Coriobacteriales</taxon>
        <taxon>Coriobacteriaceae</taxon>
        <taxon>Collinsella</taxon>
    </lineage>
</organism>
<feature type="transmembrane region" description="Helical" evidence="8">
    <location>
        <begin position="173"/>
        <end position="193"/>
    </location>
</feature>
<comment type="similarity">
    <text evidence="2">Belongs to the major facilitator superfamily. EmrB family.</text>
</comment>
<evidence type="ECO:0000313" key="10">
    <source>
        <dbReference type="EMBL" id="RHD55963.1"/>
    </source>
</evidence>
<feature type="transmembrane region" description="Helical" evidence="8">
    <location>
        <begin position="233"/>
        <end position="251"/>
    </location>
</feature>
<dbReference type="SUPFAM" id="SSF103473">
    <property type="entry name" value="MFS general substrate transporter"/>
    <property type="match status" value="1"/>
</dbReference>
<feature type="transmembrane region" description="Helical" evidence="8">
    <location>
        <begin position="364"/>
        <end position="382"/>
    </location>
</feature>
<evidence type="ECO:0000313" key="11">
    <source>
        <dbReference type="Proteomes" id="UP000286050"/>
    </source>
</evidence>
<dbReference type="Pfam" id="PF07690">
    <property type="entry name" value="MFS_1"/>
    <property type="match status" value="1"/>
</dbReference>
<evidence type="ECO:0000256" key="1">
    <source>
        <dbReference type="ARBA" id="ARBA00004651"/>
    </source>
</evidence>
<reference evidence="10 11" key="1">
    <citation type="submission" date="2018-08" db="EMBL/GenBank/DDBJ databases">
        <title>A genome reference for cultivated species of the human gut microbiota.</title>
        <authorList>
            <person name="Zou Y."/>
            <person name="Xue W."/>
            <person name="Luo G."/>
        </authorList>
    </citation>
    <scope>NUCLEOTIDE SEQUENCE [LARGE SCALE GENOMIC DNA]</scope>
    <source>
        <strain evidence="10 11">AM30-5LB</strain>
    </source>
</reference>
<dbReference type="Gene3D" id="1.20.1720.10">
    <property type="entry name" value="Multidrug resistance protein D"/>
    <property type="match status" value="1"/>
</dbReference>
<evidence type="ECO:0000256" key="8">
    <source>
        <dbReference type="SAM" id="Phobius"/>
    </source>
</evidence>
<evidence type="ECO:0000256" key="4">
    <source>
        <dbReference type="ARBA" id="ARBA00022475"/>
    </source>
</evidence>
<sequence length="478" mass="50215">MGDMRSGAASAGSSNKWAILLTVLIMTFMATLDSSIVNVALPVMQKALGAGLDQIQWISSVYLLTMCAFLLVFGRLGDLYGKVRYFEIGVVVFSIGSLMCGMSTSLPALVASRAVQGIGGASAMANNMGIITEAFPARERGRALGLLASFVALGMMCGPVLGGFIVSMFPWEGIFLINVPVGILSLVIGHFTLPRSTPECAGQSMDVKGAVLLVPGMLLTFLSVTMMQGNASPAAALALVAGVLMLVFFGLHERRVEHPLVNLAIFSDRHFAVNVVCLFISFVAIGVYELMTPFYLQDARGFDPGASGLIFCIIPLVNAVAGPISGAVSDRIGCNLLTVLGLGAFSVGLYLTGTLGMTATLPQILFYLGLASFGTSIFQSPNNSLIMGSVSTEMLGFAGSVSALARYLGMAVGISGSTSILYGQMSVAAGRHVTAFVEGRPDIFLYGYHIVYVVTAALVLVGFALAMGRMVARRRSQR</sequence>
<feature type="transmembrane region" description="Helical" evidence="8">
    <location>
        <begin position="55"/>
        <end position="73"/>
    </location>
</feature>
<feature type="domain" description="Major facilitator superfamily (MFS) profile" evidence="9">
    <location>
        <begin position="19"/>
        <end position="474"/>
    </location>
</feature>
<dbReference type="AlphaFoldDB" id="A0A414FX14"/>
<keyword evidence="3" id="KW-0813">Transport</keyword>
<keyword evidence="5 8" id="KW-0812">Transmembrane</keyword>
<accession>A0A414FX14</accession>
<dbReference type="Proteomes" id="UP000286050">
    <property type="component" value="Unassembled WGS sequence"/>
</dbReference>
<dbReference type="InterPro" id="IPR011701">
    <property type="entry name" value="MFS"/>
</dbReference>
<evidence type="ECO:0000256" key="2">
    <source>
        <dbReference type="ARBA" id="ARBA00008537"/>
    </source>
</evidence>
<dbReference type="NCBIfam" id="TIGR00711">
    <property type="entry name" value="efflux_EmrB"/>
    <property type="match status" value="1"/>
</dbReference>
<dbReference type="InterPro" id="IPR036259">
    <property type="entry name" value="MFS_trans_sf"/>
</dbReference>
<dbReference type="RefSeq" id="WP_118271826.1">
    <property type="nucleotide sequence ID" value="NZ_QSJI01000003.1"/>
</dbReference>
<evidence type="ECO:0000256" key="6">
    <source>
        <dbReference type="ARBA" id="ARBA00022989"/>
    </source>
</evidence>
<evidence type="ECO:0000259" key="9">
    <source>
        <dbReference type="PROSITE" id="PS50850"/>
    </source>
</evidence>
<evidence type="ECO:0000256" key="3">
    <source>
        <dbReference type="ARBA" id="ARBA00022448"/>
    </source>
</evidence>
<dbReference type="PROSITE" id="PS50850">
    <property type="entry name" value="MFS"/>
    <property type="match status" value="1"/>
</dbReference>
<gene>
    <name evidence="10" type="ORF">DW787_04565</name>
</gene>
<keyword evidence="4" id="KW-1003">Cell membrane</keyword>
<proteinExistence type="inferred from homology"/>
<protein>
    <submittedName>
        <fullName evidence="10">MFS transporter</fullName>
    </submittedName>
</protein>
<feature type="transmembrane region" description="Helical" evidence="8">
    <location>
        <begin position="308"/>
        <end position="328"/>
    </location>
</feature>
<feature type="transmembrane region" description="Helical" evidence="8">
    <location>
        <begin position="271"/>
        <end position="288"/>
    </location>
</feature>
<dbReference type="InterPro" id="IPR004638">
    <property type="entry name" value="EmrB-like"/>
</dbReference>
<feature type="transmembrane region" description="Helical" evidence="8">
    <location>
        <begin position="114"/>
        <end position="131"/>
    </location>
</feature>
<feature type="transmembrane region" description="Helical" evidence="8">
    <location>
        <begin position="335"/>
        <end position="352"/>
    </location>
</feature>
<feature type="transmembrane region" description="Helical" evidence="8">
    <location>
        <begin position="205"/>
        <end position="227"/>
    </location>
</feature>
<dbReference type="PRINTS" id="PR01036">
    <property type="entry name" value="TCRTETB"/>
</dbReference>
<dbReference type="CDD" id="cd17321">
    <property type="entry name" value="MFS_MMR_MDR_like"/>
    <property type="match status" value="1"/>
</dbReference>
<keyword evidence="6 8" id="KW-1133">Transmembrane helix</keyword>